<sequence>MDNPEDFHNPTSIRYSGNFFAGARRFTIEDGVFMNASEGVREDHVNDHSERSNYSNASHSDYSQSTSTSTHIHGRYGKFFCTTFRSRSEYNETSAGAQYYESRSAREREHPNSNNFQPPAPPGAIPGHGNQRRIILQHSAGSYGPDRRSNNNGWGDREDYCEGHTRSLESSHYPNGGGAHSGSPRHPVPVRAPTHHQSAEPGATQYPSHNSQLHYPNGGGAHSVSPRRPVPIRAPAHHQSTEPGATQHPSHDSQSHDPNGSGAYSGSPRGSVPARAFPAHHQSTEPGATRYPSHDSQSHYPNGRGAYSGSPRGSVPARAFPAHHQSTEPGATPYLSHDSQSHYPNGGGAHSGSPRGSVPARAFPAHHQSTESGATQYPSHDSQYYGASSSRSATGHWPNSRQDGRYRSRGNSQRPLDSTYGLQSEADHDLDCRPGEESYIAEECSVGQDVRYTQYQSDEAGPMDRPPPPPKFKSNNPWASYQ</sequence>
<protein>
    <submittedName>
        <fullName evidence="2">Uncharacterized protein</fullName>
    </submittedName>
</protein>
<feature type="compositionally biased region" description="Low complexity" evidence="1">
    <location>
        <begin position="58"/>
        <end position="69"/>
    </location>
</feature>
<feature type="compositionally biased region" description="Basic and acidic residues" evidence="1">
    <location>
        <begin position="40"/>
        <end position="51"/>
    </location>
</feature>
<keyword evidence="3" id="KW-1185">Reference proteome</keyword>
<dbReference type="EMBL" id="JAACJN010000073">
    <property type="protein sequence ID" value="KAF5378914.1"/>
    <property type="molecule type" value="Genomic_DNA"/>
</dbReference>
<evidence type="ECO:0000313" key="3">
    <source>
        <dbReference type="Proteomes" id="UP000518752"/>
    </source>
</evidence>
<feature type="compositionally biased region" description="Basic and acidic residues" evidence="1">
    <location>
        <begin position="425"/>
        <end position="436"/>
    </location>
</feature>
<proteinExistence type="predicted"/>
<reference evidence="2 3" key="1">
    <citation type="journal article" date="2020" name="ISME J.">
        <title>Uncovering the hidden diversity of litter-decomposition mechanisms in mushroom-forming fungi.</title>
        <authorList>
            <person name="Floudas D."/>
            <person name="Bentzer J."/>
            <person name="Ahren D."/>
            <person name="Johansson T."/>
            <person name="Persson P."/>
            <person name="Tunlid A."/>
        </authorList>
    </citation>
    <scope>NUCLEOTIDE SEQUENCE [LARGE SCALE GENOMIC DNA]</scope>
    <source>
        <strain evidence="2 3">CBS 406.79</strain>
    </source>
</reference>
<feature type="region of interest" description="Disordered" evidence="1">
    <location>
        <begin position="40"/>
        <end position="69"/>
    </location>
</feature>
<feature type="compositionally biased region" description="Polar residues" evidence="1">
    <location>
        <begin position="205"/>
        <end position="214"/>
    </location>
</feature>
<evidence type="ECO:0000313" key="2">
    <source>
        <dbReference type="EMBL" id="KAF5378914.1"/>
    </source>
</evidence>
<evidence type="ECO:0000256" key="1">
    <source>
        <dbReference type="SAM" id="MobiDB-lite"/>
    </source>
</evidence>
<gene>
    <name evidence="2" type="ORF">D9757_008703</name>
</gene>
<organism evidence="2 3">
    <name type="scientific">Collybiopsis confluens</name>
    <dbReference type="NCBI Taxonomy" id="2823264"/>
    <lineage>
        <taxon>Eukaryota</taxon>
        <taxon>Fungi</taxon>
        <taxon>Dikarya</taxon>
        <taxon>Basidiomycota</taxon>
        <taxon>Agaricomycotina</taxon>
        <taxon>Agaricomycetes</taxon>
        <taxon>Agaricomycetidae</taxon>
        <taxon>Agaricales</taxon>
        <taxon>Marasmiineae</taxon>
        <taxon>Omphalotaceae</taxon>
        <taxon>Collybiopsis</taxon>
    </lineage>
</organism>
<feature type="region of interest" description="Disordered" evidence="1">
    <location>
        <begin position="95"/>
        <end position="482"/>
    </location>
</feature>
<accession>A0A8H5H927</accession>
<dbReference type="AlphaFoldDB" id="A0A8H5H927"/>
<feature type="compositionally biased region" description="Polar residues" evidence="1">
    <location>
        <begin position="473"/>
        <end position="482"/>
    </location>
</feature>
<feature type="compositionally biased region" description="Polar residues" evidence="1">
    <location>
        <begin position="370"/>
        <end position="401"/>
    </location>
</feature>
<feature type="compositionally biased region" description="Polar residues" evidence="1">
    <location>
        <begin position="409"/>
        <end position="422"/>
    </location>
</feature>
<name>A0A8H5H927_9AGAR</name>
<dbReference type="Proteomes" id="UP000518752">
    <property type="component" value="Unassembled WGS sequence"/>
</dbReference>
<feature type="compositionally biased region" description="Basic and acidic residues" evidence="1">
    <location>
        <begin position="145"/>
        <end position="169"/>
    </location>
</feature>
<comment type="caution">
    <text evidence="2">The sequence shown here is derived from an EMBL/GenBank/DDBJ whole genome shotgun (WGS) entry which is preliminary data.</text>
</comment>